<keyword evidence="2" id="KW-0472">Membrane</keyword>
<proteinExistence type="predicted"/>
<organism evidence="4 5">
    <name type="scientific">Candidatus Dormiibacter inghamiae</name>
    <dbReference type="NCBI Taxonomy" id="3127013"/>
    <lineage>
        <taxon>Bacteria</taxon>
        <taxon>Bacillati</taxon>
        <taxon>Candidatus Dormiibacterota</taxon>
        <taxon>Candidatus Dormibacteria</taxon>
        <taxon>Candidatus Dormibacterales</taxon>
        <taxon>Candidatus Dormibacteraceae</taxon>
        <taxon>Candidatus Dormiibacter</taxon>
    </lineage>
</organism>
<comment type="caution">
    <text evidence="4">The sequence shown here is derived from an EMBL/GenBank/DDBJ whole genome shotgun (WGS) entry which is preliminary data.</text>
</comment>
<feature type="transmembrane region" description="Helical" evidence="2">
    <location>
        <begin position="207"/>
        <end position="228"/>
    </location>
</feature>
<evidence type="ECO:0000256" key="3">
    <source>
        <dbReference type="SAM" id="SignalP"/>
    </source>
</evidence>
<feature type="chain" id="PRO_5036714642" evidence="3">
    <location>
        <begin position="20"/>
        <end position="259"/>
    </location>
</feature>
<sequence>MRRKPALLLILAAVAYVVAAWAVTPGFYDGFTQQQPYRWTNPPPAFKNNNQPPLSGRAQAKVAANGQVDPGTVATDDGQASVTFAPGAFVAPADRSPVTVSIAPVTNYPNPSGLQVATNVYCFTASAALKRGKDVLITLTYSDQLPAPADIYGYRDQGPWQKLGSTGSAAPFTISVRSAGLGCFAGAYPAQAGQNAQGTRLGGGQTLPIIVAAAILILVLAGLPLALLRRRQSEPPPPPPPADPPSEPRHRKRRPGSRR</sequence>
<accession>A0A934KGU6</accession>
<keyword evidence="2" id="KW-1133">Transmembrane helix</keyword>
<keyword evidence="3" id="KW-0732">Signal</keyword>
<keyword evidence="2" id="KW-0812">Transmembrane</keyword>
<feature type="compositionally biased region" description="Pro residues" evidence="1">
    <location>
        <begin position="234"/>
        <end position="245"/>
    </location>
</feature>
<dbReference type="RefSeq" id="WP_338176876.1">
    <property type="nucleotide sequence ID" value="NZ_JAEKNQ010000019.1"/>
</dbReference>
<evidence type="ECO:0000313" key="4">
    <source>
        <dbReference type="EMBL" id="MBJ7602393.1"/>
    </source>
</evidence>
<feature type="region of interest" description="Disordered" evidence="1">
    <location>
        <begin position="230"/>
        <end position="259"/>
    </location>
</feature>
<feature type="signal peptide" evidence="3">
    <location>
        <begin position="1"/>
        <end position="19"/>
    </location>
</feature>
<evidence type="ECO:0000256" key="2">
    <source>
        <dbReference type="SAM" id="Phobius"/>
    </source>
</evidence>
<evidence type="ECO:0000256" key="1">
    <source>
        <dbReference type="SAM" id="MobiDB-lite"/>
    </source>
</evidence>
<gene>
    <name evidence="4" type="ORF">JF888_04255</name>
</gene>
<dbReference type="AlphaFoldDB" id="A0A934KGU6"/>
<feature type="compositionally biased region" description="Basic residues" evidence="1">
    <location>
        <begin position="249"/>
        <end position="259"/>
    </location>
</feature>
<dbReference type="EMBL" id="JAEKNQ010000019">
    <property type="protein sequence ID" value="MBJ7602393.1"/>
    <property type="molecule type" value="Genomic_DNA"/>
</dbReference>
<dbReference type="Proteomes" id="UP000620075">
    <property type="component" value="Unassembled WGS sequence"/>
</dbReference>
<protein>
    <submittedName>
        <fullName evidence="4">Uncharacterized protein</fullName>
    </submittedName>
</protein>
<evidence type="ECO:0000313" key="5">
    <source>
        <dbReference type="Proteomes" id="UP000620075"/>
    </source>
</evidence>
<name>A0A934KGU6_9BACT</name>
<reference evidence="4 5" key="1">
    <citation type="submission" date="2020-10" db="EMBL/GenBank/DDBJ databases">
        <title>Ca. Dormibacterota MAGs.</title>
        <authorList>
            <person name="Montgomery K."/>
        </authorList>
    </citation>
    <scope>NUCLEOTIDE SEQUENCE [LARGE SCALE GENOMIC DNA]</scope>
    <source>
        <strain evidence="4">SC8811_S16_3</strain>
    </source>
</reference>